<name>A0A2P2P8H4_RHIMU</name>
<proteinExistence type="predicted"/>
<accession>A0A2P2P8H4</accession>
<organism evidence="1">
    <name type="scientific">Rhizophora mucronata</name>
    <name type="common">Asiatic mangrove</name>
    <dbReference type="NCBI Taxonomy" id="61149"/>
    <lineage>
        <taxon>Eukaryota</taxon>
        <taxon>Viridiplantae</taxon>
        <taxon>Streptophyta</taxon>
        <taxon>Embryophyta</taxon>
        <taxon>Tracheophyta</taxon>
        <taxon>Spermatophyta</taxon>
        <taxon>Magnoliopsida</taxon>
        <taxon>eudicotyledons</taxon>
        <taxon>Gunneridae</taxon>
        <taxon>Pentapetalae</taxon>
        <taxon>rosids</taxon>
        <taxon>fabids</taxon>
        <taxon>Malpighiales</taxon>
        <taxon>Rhizophoraceae</taxon>
        <taxon>Rhizophora</taxon>
    </lineage>
</organism>
<dbReference type="AlphaFoldDB" id="A0A2P2P8H4"/>
<reference evidence="1" key="1">
    <citation type="submission" date="2018-02" db="EMBL/GenBank/DDBJ databases">
        <title>Rhizophora mucronata_Transcriptome.</title>
        <authorList>
            <person name="Meera S.P."/>
            <person name="Sreeshan A."/>
            <person name="Augustine A."/>
        </authorList>
    </citation>
    <scope>NUCLEOTIDE SEQUENCE</scope>
    <source>
        <tissue evidence="1">Leaf</tissue>
    </source>
</reference>
<evidence type="ECO:0000313" key="1">
    <source>
        <dbReference type="EMBL" id="MBX51046.1"/>
    </source>
</evidence>
<dbReference type="EMBL" id="GGEC01070562">
    <property type="protein sequence ID" value="MBX51046.1"/>
    <property type="molecule type" value="Transcribed_RNA"/>
</dbReference>
<sequence length="58" mass="7066">MLERTIYTHCCSIYRFNDKRQTPFTASNPQMTRTIKSSQFDENLRKVRHFIKKRNLTN</sequence>
<protein>
    <submittedName>
        <fullName evidence="1">Uncharacterized protein</fullName>
    </submittedName>
</protein>